<dbReference type="Proteomes" id="UP000499080">
    <property type="component" value="Unassembled WGS sequence"/>
</dbReference>
<protein>
    <recommendedName>
        <fullName evidence="4">PiggyBac transposable element-derived protein domain-containing protein</fullName>
    </recommendedName>
</protein>
<gene>
    <name evidence="2" type="ORF">AVEN_258804_1</name>
</gene>
<name>A0A4Y2U4C6_ARAVE</name>
<dbReference type="EMBL" id="BGPR01033501">
    <property type="protein sequence ID" value="GBO07462.1"/>
    <property type="molecule type" value="Genomic_DNA"/>
</dbReference>
<comment type="caution">
    <text evidence="2">The sequence shown here is derived from an EMBL/GenBank/DDBJ whole genome shotgun (WGS) entry which is preliminary data.</text>
</comment>
<feature type="compositionally biased region" description="Basic residues" evidence="1">
    <location>
        <begin position="91"/>
        <end position="103"/>
    </location>
</feature>
<feature type="compositionally biased region" description="Polar residues" evidence="1">
    <location>
        <begin position="35"/>
        <end position="44"/>
    </location>
</feature>
<evidence type="ECO:0008006" key="4">
    <source>
        <dbReference type="Google" id="ProtNLM"/>
    </source>
</evidence>
<reference evidence="2 3" key="1">
    <citation type="journal article" date="2019" name="Sci. Rep.">
        <title>Orb-weaving spider Araneus ventricosus genome elucidates the spidroin gene catalogue.</title>
        <authorList>
            <person name="Kono N."/>
            <person name="Nakamura H."/>
            <person name="Ohtoshi R."/>
            <person name="Moran D.A.P."/>
            <person name="Shinohara A."/>
            <person name="Yoshida Y."/>
            <person name="Fujiwara M."/>
            <person name="Mori M."/>
            <person name="Tomita M."/>
            <person name="Arakawa K."/>
        </authorList>
    </citation>
    <scope>NUCLEOTIDE SEQUENCE [LARGE SCALE GENOMIC DNA]</scope>
</reference>
<evidence type="ECO:0000313" key="3">
    <source>
        <dbReference type="Proteomes" id="UP000499080"/>
    </source>
</evidence>
<evidence type="ECO:0000256" key="1">
    <source>
        <dbReference type="SAM" id="MobiDB-lite"/>
    </source>
</evidence>
<feature type="compositionally biased region" description="Basic and acidic residues" evidence="1">
    <location>
        <begin position="1"/>
        <end position="24"/>
    </location>
</feature>
<organism evidence="2 3">
    <name type="scientific">Araneus ventricosus</name>
    <name type="common">Orbweaver spider</name>
    <name type="synonym">Epeira ventricosa</name>
    <dbReference type="NCBI Taxonomy" id="182803"/>
    <lineage>
        <taxon>Eukaryota</taxon>
        <taxon>Metazoa</taxon>
        <taxon>Ecdysozoa</taxon>
        <taxon>Arthropoda</taxon>
        <taxon>Chelicerata</taxon>
        <taxon>Arachnida</taxon>
        <taxon>Araneae</taxon>
        <taxon>Araneomorphae</taxon>
        <taxon>Entelegynae</taxon>
        <taxon>Araneoidea</taxon>
        <taxon>Araneidae</taxon>
        <taxon>Araneus</taxon>
    </lineage>
</organism>
<proteinExistence type="predicted"/>
<dbReference type="AlphaFoldDB" id="A0A4Y2U4C6"/>
<keyword evidence="3" id="KW-1185">Reference proteome</keyword>
<sequence>MDSKKRTFELNDPNDVKEIHRSLFDYDSTEEENFGDQSDTNSGDDLQIRDQDSETEQNDVNSSFEDENSDNDTYYIAYRKKNGRIVDSYRWNKRPHQAGRKKAKNSDNDTYYT</sequence>
<accession>A0A4Y2U4C6</accession>
<feature type="region of interest" description="Disordered" evidence="1">
    <location>
        <begin position="1"/>
        <end position="113"/>
    </location>
</feature>
<evidence type="ECO:0000313" key="2">
    <source>
        <dbReference type="EMBL" id="GBO07462.1"/>
    </source>
</evidence>